<evidence type="ECO:0000313" key="2">
    <source>
        <dbReference type="EMBL" id="AKU90227.1"/>
    </source>
</evidence>
<keyword evidence="3" id="KW-1185">Reference proteome</keyword>
<evidence type="ECO:0000256" key="1">
    <source>
        <dbReference type="SAM" id="MobiDB-lite"/>
    </source>
</evidence>
<feature type="compositionally biased region" description="Low complexity" evidence="1">
    <location>
        <begin position="1"/>
        <end position="14"/>
    </location>
</feature>
<protein>
    <submittedName>
        <fullName evidence="2">Uncharacterized protein</fullName>
    </submittedName>
</protein>
<feature type="compositionally biased region" description="Basic and acidic residues" evidence="1">
    <location>
        <begin position="47"/>
        <end position="59"/>
    </location>
</feature>
<proteinExistence type="predicted"/>
<gene>
    <name evidence="2" type="ORF">AKJ08_0614</name>
</gene>
<dbReference type="EMBL" id="CP012332">
    <property type="protein sequence ID" value="AKU90227.1"/>
    <property type="molecule type" value="Genomic_DNA"/>
</dbReference>
<sequence>MAAIRAAVVCHAAPAPSPAPTHRGEKNTSRPPPLSRPLKGAAGAPRAEFRQRSVGREGEGSQGRPPLVLL</sequence>
<dbReference type="KEGG" id="vin:AKJ08_0614"/>
<dbReference type="Proteomes" id="UP000055590">
    <property type="component" value="Chromosome"/>
</dbReference>
<accession>A0A0K1P9Q3</accession>
<name>A0A0K1P9Q3_9BACT</name>
<reference evidence="2 3" key="1">
    <citation type="submission" date="2015-08" db="EMBL/GenBank/DDBJ databases">
        <authorList>
            <person name="Babu N.S."/>
            <person name="Beckwith C.J."/>
            <person name="Beseler K.G."/>
            <person name="Brison A."/>
            <person name="Carone J.V."/>
            <person name="Caskin T.P."/>
            <person name="Diamond M."/>
            <person name="Durham M.E."/>
            <person name="Foxe J.M."/>
            <person name="Go M."/>
            <person name="Henderson B.A."/>
            <person name="Jones I.B."/>
            <person name="McGettigan J.A."/>
            <person name="Micheletti S.J."/>
            <person name="Nasrallah M.E."/>
            <person name="Ortiz D."/>
            <person name="Piller C.R."/>
            <person name="Privatt S.R."/>
            <person name="Schneider S.L."/>
            <person name="Sharp S."/>
            <person name="Smith T.C."/>
            <person name="Stanton J.D."/>
            <person name="Ullery H.E."/>
            <person name="Wilson R.J."/>
            <person name="Serrano M.G."/>
            <person name="Buck G."/>
            <person name="Lee V."/>
            <person name="Wang Y."/>
            <person name="Carvalho R."/>
            <person name="Voegtly L."/>
            <person name="Shi R."/>
            <person name="Duckworth R."/>
            <person name="Johnson A."/>
            <person name="Loviza R."/>
            <person name="Walstead R."/>
            <person name="Shah Z."/>
            <person name="Kiflezghi M."/>
            <person name="Wade K."/>
            <person name="Ball S.L."/>
            <person name="Bradley K.W."/>
            <person name="Asai D.J."/>
            <person name="Bowman C.A."/>
            <person name="Russell D.A."/>
            <person name="Pope W.H."/>
            <person name="Jacobs-Sera D."/>
            <person name="Hendrix R.W."/>
            <person name="Hatfull G.F."/>
        </authorList>
    </citation>
    <scope>NUCLEOTIDE SEQUENCE [LARGE SCALE GENOMIC DNA]</scope>
    <source>
        <strain evidence="2 3">DSM 27710</strain>
    </source>
</reference>
<dbReference type="AlphaFoldDB" id="A0A0K1P9Q3"/>
<evidence type="ECO:0000313" key="3">
    <source>
        <dbReference type="Proteomes" id="UP000055590"/>
    </source>
</evidence>
<feature type="region of interest" description="Disordered" evidence="1">
    <location>
        <begin position="1"/>
        <end position="70"/>
    </location>
</feature>
<organism evidence="2 3">
    <name type="scientific">Vulgatibacter incomptus</name>
    <dbReference type="NCBI Taxonomy" id="1391653"/>
    <lineage>
        <taxon>Bacteria</taxon>
        <taxon>Pseudomonadati</taxon>
        <taxon>Myxococcota</taxon>
        <taxon>Myxococcia</taxon>
        <taxon>Myxococcales</taxon>
        <taxon>Cystobacterineae</taxon>
        <taxon>Vulgatibacteraceae</taxon>
        <taxon>Vulgatibacter</taxon>
    </lineage>
</organism>